<dbReference type="Proteomes" id="UP000075243">
    <property type="component" value="Unassembled WGS sequence"/>
</dbReference>
<dbReference type="AlphaFoldDB" id="A0A151QRI7"/>
<evidence type="ECO:0000313" key="2">
    <source>
        <dbReference type="Proteomes" id="UP000075243"/>
    </source>
</evidence>
<dbReference type="STRING" id="3821.A0A151QRI7"/>
<proteinExistence type="predicted"/>
<protein>
    <submittedName>
        <fullName evidence="1">Uncharacterized protein</fullName>
    </submittedName>
</protein>
<evidence type="ECO:0000313" key="1">
    <source>
        <dbReference type="EMBL" id="KYP32864.1"/>
    </source>
</evidence>
<dbReference type="Pfam" id="PF14223">
    <property type="entry name" value="Retrotran_gag_2"/>
    <property type="match status" value="1"/>
</dbReference>
<accession>A0A151QRI7</accession>
<keyword evidence="2" id="KW-1185">Reference proteome</keyword>
<name>A0A151QRI7_CAJCA</name>
<dbReference type="Gramene" id="C.cajan_45472.t">
    <property type="protein sequence ID" value="C.cajan_45472.t.cds1"/>
    <property type="gene ID" value="C.cajan_45472"/>
</dbReference>
<organism evidence="1 2">
    <name type="scientific">Cajanus cajan</name>
    <name type="common">Pigeon pea</name>
    <name type="synonym">Cajanus indicus</name>
    <dbReference type="NCBI Taxonomy" id="3821"/>
    <lineage>
        <taxon>Eukaryota</taxon>
        <taxon>Viridiplantae</taxon>
        <taxon>Streptophyta</taxon>
        <taxon>Embryophyta</taxon>
        <taxon>Tracheophyta</taxon>
        <taxon>Spermatophyta</taxon>
        <taxon>Magnoliopsida</taxon>
        <taxon>eudicotyledons</taxon>
        <taxon>Gunneridae</taxon>
        <taxon>Pentapetalae</taxon>
        <taxon>rosids</taxon>
        <taxon>fabids</taxon>
        <taxon>Fabales</taxon>
        <taxon>Fabaceae</taxon>
        <taxon>Papilionoideae</taxon>
        <taxon>50 kb inversion clade</taxon>
        <taxon>NPAAA clade</taxon>
        <taxon>indigoferoid/millettioid clade</taxon>
        <taxon>Phaseoleae</taxon>
        <taxon>Cajanus</taxon>
    </lineage>
</organism>
<gene>
    <name evidence="1" type="ORF">KK1_046347</name>
</gene>
<reference evidence="1" key="1">
    <citation type="journal article" date="2012" name="Nat. Biotechnol.">
        <title>Draft genome sequence of pigeonpea (Cajanus cajan), an orphan legume crop of resource-poor farmers.</title>
        <authorList>
            <person name="Varshney R.K."/>
            <person name="Chen W."/>
            <person name="Li Y."/>
            <person name="Bharti A.K."/>
            <person name="Saxena R.K."/>
            <person name="Schlueter J.A."/>
            <person name="Donoghue M.T."/>
            <person name="Azam S."/>
            <person name="Fan G."/>
            <person name="Whaley A.M."/>
            <person name="Farmer A.D."/>
            <person name="Sheridan J."/>
            <person name="Iwata A."/>
            <person name="Tuteja R."/>
            <person name="Penmetsa R.V."/>
            <person name="Wu W."/>
            <person name="Upadhyaya H.D."/>
            <person name="Yang S.P."/>
            <person name="Shah T."/>
            <person name="Saxena K.B."/>
            <person name="Michael T."/>
            <person name="McCombie W.R."/>
            <person name="Yang B."/>
            <person name="Zhang G."/>
            <person name="Yang H."/>
            <person name="Wang J."/>
            <person name="Spillane C."/>
            <person name="Cook D.R."/>
            <person name="May G.D."/>
            <person name="Xu X."/>
            <person name="Jackson S.A."/>
        </authorList>
    </citation>
    <scope>NUCLEOTIDE SEQUENCE [LARGE SCALE GENOMIC DNA]</scope>
</reference>
<sequence length="70" mass="8154">MESYLEAIDLWDVVEEDYQVTPLPNNPTLVQIRRHKERKTKKAKAKLSLFVGVSQTILTRIMTLKTPKEI</sequence>
<dbReference type="EMBL" id="KQ485084">
    <property type="protein sequence ID" value="KYP32864.1"/>
    <property type="molecule type" value="Genomic_DNA"/>
</dbReference>